<name>A0ABD1YQR9_9MARC</name>
<sequence>MEARRSSFELFGGSVDSQAMIGDSQPAYYFQPLNLFQYQIPIMPFVPQLFPFFRPTASIPTTQMNSPIAFARATIPFSTTMNSTPTHVNSMPIPSIVPTCPIPNSRGSQRPNNTSMERGPKSPDAEDNDQLDGDISGGSPAVIVRGCMVWADWMVVALLECKRVEYDEAENVVGREAIINSDVKWC</sequence>
<proteinExistence type="predicted"/>
<feature type="region of interest" description="Disordered" evidence="1">
    <location>
        <begin position="88"/>
        <end position="135"/>
    </location>
</feature>
<organism evidence="2 3">
    <name type="scientific">Riccia fluitans</name>
    <dbReference type="NCBI Taxonomy" id="41844"/>
    <lineage>
        <taxon>Eukaryota</taxon>
        <taxon>Viridiplantae</taxon>
        <taxon>Streptophyta</taxon>
        <taxon>Embryophyta</taxon>
        <taxon>Marchantiophyta</taxon>
        <taxon>Marchantiopsida</taxon>
        <taxon>Marchantiidae</taxon>
        <taxon>Marchantiales</taxon>
        <taxon>Ricciaceae</taxon>
        <taxon>Riccia</taxon>
    </lineage>
</organism>
<feature type="compositionally biased region" description="Polar residues" evidence="1">
    <location>
        <begin position="105"/>
        <end position="116"/>
    </location>
</feature>
<keyword evidence="3" id="KW-1185">Reference proteome</keyword>
<protein>
    <submittedName>
        <fullName evidence="2">Uncharacterized protein</fullName>
    </submittedName>
</protein>
<dbReference type="Proteomes" id="UP001605036">
    <property type="component" value="Unassembled WGS sequence"/>
</dbReference>
<evidence type="ECO:0000313" key="3">
    <source>
        <dbReference type="Proteomes" id="UP001605036"/>
    </source>
</evidence>
<gene>
    <name evidence="2" type="ORF">R1flu_004425</name>
</gene>
<accession>A0ABD1YQR9</accession>
<comment type="caution">
    <text evidence="2">The sequence shown here is derived from an EMBL/GenBank/DDBJ whole genome shotgun (WGS) entry which is preliminary data.</text>
</comment>
<reference evidence="2 3" key="1">
    <citation type="submission" date="2024-09" db="EMBL/GenBank/DDBJ databases">
        <title>Chromosome-scale assembly of Riccia fluitans.</title>
        <authorList>
            <person name="Paukszto L."/>
            <person name="Sawicki J."/>
            <person name="Karawczyk K."/>
            <person name="Piernik-Szablinska J."/>
            <person name="Szczecinska M."/>
            <person name="Mazdziarz M."/>
        </authorList>
    </citation>
    <scope>NUCLEOTIDE SEQUENCE [LARGE SCALE GENOMIC DNA]</scope>
    <source>
        <strain evidence="2">Rf_01</strain>
        <tissue evidence="2">Aerial parts of the thallus</tissue>
    </source>
</reference>
<dbReference type="EMBL" id="JBHFFA010000003">
    <property type="protein sequence ID" value="KAL2632946.1"/>
    <property type="molecule type" value="Genomic_DNA"/>
</dbReference>
<evidence type="ECO:0000313" key="2">
    <source>
        <dbReference type="EMBL" id="KAL2632946.1"/>
    </source>
</evidence>
<evidence type="ECO:0000256" key="1">
    <source>
        <dbReference type="SAM" id="MobiDB-lite"/>
    </source>
</evidence>
<dbReference type="AlphaFoldDB" id="A0ABD1YQR9"/>